<evidence type="ECO:0000313" key="3">
    <source>
        <dbReference type="Proteomes" id="UP000838756"/>
    </source>
</evidence>
<keyword evidence="1" id="KW-1133">Transmembrane helix</keyword>
<feature type="transmembrane region" description="Helical" evidence="1">
    <location>
        <begin position="79"/>
        <end position="99"/>
    </location>
</feature>
<evidence type="ECO:0000313" key="2">
    <source>
        <dbReference type="EMBL" id="CAH2207627.1"/>
    </source>
</evidence>
<proteinExistence type="predicted"/>
<keyword evidence="1" id="KW-0812">Transmembrane</keyword>
<name>A0A8S4QD56_9NEOP</name>
<dbReference type="AlphaFoldDB" id="A0A8S4QD56"/>
<dbReference type="OrthoDB" id="7328030at2759"/>
<organism evidence="2 3">
    <name type="scientific">Pararge aegeria aegeria</name>
    <dbReference type="NCBI Taxonomy" id="348720"/>
    <lineage>
        <taxon>Eukaryota</taxon>
        <taxon>Metazoa</taxon>
        <taxon>Ecdysozoa</taxon>
        <taxon>Arthropoda</taxon>
        <taxon>Hexapoda</taxon>
        <taxon>Insecta</taxon>
        <taxon>Pterygota</taxon>
        <taxon>Neoptera</taxon>
        <taxon>Endopterygota</taxon>
        <taxon>Lepidoptera</taxon>
        <taxon>Glossata</taxon>
        <taxon>Ditrysia</taxon>
        <taxon>Papilionoidea</taxon>
        <taxon>Nymphalidae</taxon>
        <taxon>Satyrinae</taxon>
        <taxon>Satyrini</taxon>
        <taxon>Parargina</taxon>
        <taxon>Pararge</taxon>
    </lineage>
</organism>
<dbReference type="Proteomes" id="UP000838756">
    <property type="component" value="Unassembled WGS sequence"/>
</dbReference>
<feature type="non-terminal residue" evidence="2">
    <location>
        <position position="1"/>
    </location>
</feature>
<protein>
    <submittedName>
        <fullName evidence="2">Jg8083 protein</fullName>
    </submittedName>
</protein>
<comment type="caution">
    <text evidence="2">The sequence shown here is derived from an EMBL/GenBank/DDBJ whole genome shotgun (WGS) entry which is preliminary data.</text>
</comment>
<sequence>MVALRMPRLKKCCCCLPLRIGSLLIGYGSIIFSLLSISATSLSLYRVIVFVQNHENEPVPGHTPEDMGRVAQSLYISHAYLLLVYLYYLIISLFLIVGIHM</sequence>
<dbReference type="EMBL" id="CAKXAJ010000791">
    <property type="protein sequence ID" value="CAH2207627.1"/>
    <property type="molecule type" value="Genomic_DNA"/>
</dbReference>
<gene>
    <name evidence="2" type="primary">jg8083</name>
    <name evidence="2" type="ORF">PAEG_LOCUS247</name>
</gene>
<accession>A0A8S4QD56</accession>
<evidence type="ECO:0000256" key="1">
    <source>
        <dbReference type="SAM" id="Phobius"/>
    </source>
</evidence>
<keyword evidence="1" id="KW-0472">Membrane</keyword>
<keyword evidence="3" id="KW-1185">Reference proteome</keyword>
<feature type="transmembrane region" description="Helical" evidence="1">
    <location>
        <begin position="20"/>
        <end position="45"/>
    </location>
</feature>
<reference evidence="2" key="1">
    <citation type="submission" date="2022-03" db="EMBL/GenBank/DDBJ databases">
        <authorList>
            <person name="Lindestad O."/>
        </authorList>
    </citation>
    <scope>NUCLEOTIDE SEQUENCE</scope>
</reference>